<evidence type="ECO:0000313" key="3">
    <source>
        <dbReference type="Proteomes" id="UP000078459"/>
    </source>
</evidence>
<feature type="compositionally biased region" description="Low complexity" evidence="1">
    <location>
        <begin position="261"/>
        <end position="274"/>
    </location>
</feature>
<dbReference type="EMBL" id="LWHJ01000028">
    <property type="protein sequence ID" value="OAQ39314.1"/>
    <property type="molecule type" value="Genomic_DNA"/>
</dbReference>
<comment type="caution">
    <text evidence="2">The sequence shown here is derived from an EMBL/GenBank/DDBJ whole genome shotgun (WGS) entry which is preliminary data.</text>
</comment>
<proteinExistence type="predicted"/>
<dbReference type="InterPro" id="IPR046535">
    <property type="entry name" value="DUF6600"/>
</dbReference>
<feature type="compositionally biased region" description="Low complexity" evidence="1">
    <location>
        <begin position="410"/>
        <end position="422"/>
    </location>
</feature>
<evidence type="ECO:0000313" key="2">
    <source>
        <dbReference type="EMBL" id="OAQ39314.1"/>
    </source>
</evidence>
<feature type="region of interest" description="Disordered" evidence="1">
    <location>
        <begin position="243"/>
        <end position="422"/>
    </location>
</feature>
<evidence type="ECO:0008006" key="4">
    <source>
        <dbReference type="Google" id="ProtNLM"/>
    </source>
</evidence>
<feature type="compositionally biased region" description="Polar residues" evidence="1">
    <location>
        <begin position="321"/>
        <end position="339"/>
    </location>
</feature>
<gene>
    <name evidence="2" type="ORF">A5893_11670</name>
</gene>
<name>A0A179DEJ1_9SPHI</name>
<accession>A0A179DEJ1</accession>
<feature type="compositionally biased region" description="Basic and acidic residues" evidence="1">
    <location>
        <begin position="356"/>
        <end position="365"/>
    </location>
</feature>
<reference evidence="2 3" key="1">
    <citation type="submission" date="2016-04" db="EMBL/GenBank/DDBJ databases">
        <authorList>
            <person name="Evans L.H."/>
            <person name="Alamgir A."/>
            <person name="Owens N."/>
            <person name="Weber N.D."/>
            <person name="Virtaneva K."/>
            <person name="Barbian K."/>
            <person name="Babar A."/>
            <person name="Rosenke K."/>
        </authorList>
    </citation>
    <scope>NUCLEOTIDE SEQUENCE [LARGE SCALE GENOMIC DNA]</scope>
    <source>
        <strain evidence="2 3">CCM 8644</strain>
    </source>
</reference>
<dbReference type="AlphaFoldDB" id="A0A179DEJ1"/>
<feature type="compositionally biased region" description="Polar residues" evidence="1">
    <location>
        <begin position="295"/>
        <end position="314"/>
    </location>
</feature>
<dbReference type="STRING" id="1826909.A5893_11670"/>
<dbReference type="OrthoDB" id="5485224at2"/>
<evidence type="ECO:0000256" key="1">
    <source>
        <dbReference type="SAM" id="MobiDB-lite"/>
    </source>
</evidence>
<dbReference type="Pfam" id="PF20245">
    <property type="entry name" value="DUF6600"/>
    <property type="match status" value="1"/>
</dbReference>
<keyword evidence="3" id="KW-1185">Reference proteome</keyword>
<protein>
    <recommendedName>
        <fullName evidence="4">Prolin-rich transmembrane protein</fullName>
    </recommendedName>
</protein>
<dbReference type="RefSeq" id="WP_068822838.1">
    <property type="nucleotide sequence ID" value="NZ_LWHJ01000028.1"/>
</dbReference>
<dbReference type="Proteomes" id="UP000078459">
    <property type="component" value="Unassembled WGS sequence"/>
</dbReference>
<organism evidence="2 3">
    <name type="scientific">Pedobacter psychrophilus</name>
    <dbReference type="NCBI Taxonomy" id="1826909"/>
    <lineage>
        <taxon>Bacteria</taxon>
        <taxon>Pseudomonadati</taxon>
        <taxon>Bacteroidota</taxon>
        <taxon>Sphingobacteriia</taxon>
        <taxon>Sphingobacteriales</taxon>
        <taxon>Sphingobacteriaceae</taxon>
        <taxon>Pedobacter</taxon>
    </lineage>
</organism>
<sequence>MNWSLKKLTTAFGIMVLFLGLGFNKVEAKPNRGISLQVFYDEMAPYGDWVNNPDYGYVWRPNVGRDFKPYYTNGHWVMTEYGNTWVSNYNWGWAPFHYGRWFYDDYDGWVWAPDTEWGPAWVNWRSGGGYYGWAPLAPRISININIGNRNRYYVPDNYWVFIPQRCIYYPSYSRYWEPRRNVYIVQNTTIINNIYTNRNVRYYTGPRPDEIRRATRQDVPIYRTADNVRPGVTSVDKGTVNIYRPDVSRDANNDAPRTIANNSSRPSRTDSSTPNYRSGDSNNSTRPGVSDRDNGTISRPDATTSRPTRSSDNNVVRPDATPNNDRSNVPSNNQPVDNSRSNRPEPTKSSAPRQEAPAKVERPEPTRSQQPVSRPEPTSRPSRVERSEPQSQPKSVERSAPSRSTEGSINSSRPSNRPSRND</sequence>
<feature type="compositionally biased region" description="Polar residues" evidence="1">
    <location>
        <begin position="275"/>
        <end position="287"/>
    </location>
</feature>
<reference evidence="2 3" key="2">
    <citation type="submission" date="2016-06" db="EMBL/GenBank/DDBJ databases">
        <title>Pedobacter psychrophilus sp. nov., isolated from Antarctic fragmentary rock.</title>
        <authorList>
            <person name="Svec P."/>
        </authorList>
    </citation>
    <scope>NUCLEOTIDE SEQUENCE [LARGE SCALE GENOMIC DNA]</scope>
    <source>
        <strain evidence="2 3">CCM 8644</strain>
    </source>
</reference>